<feature type="signal peptide" evidence="1">
    <location>
        <begin position="1"/>
        <end position="20"/>
    </location>
</feature>
<evidence type="ECO:0000256" key="1">
    <source>
        <dbReference type="SAM" id="SignalP"/>
    </source>
</evidence>
<evidence type="ECO:0000313" key="2">
    <source>
        <dbReference type="EMBL" id="HHE55608.1"/>
    </source>
</evidence>
<comment type="caution">
    <text evidence="2">The sequence shown here is derived from an EMBL/GenBank/DDBJ whole genome shotgun (WGS) entry which is preliminary data.</text>
</comment>
<dbReference type="EMBL" id="DRTD01000556">
    <property type="protein sequence ID" value="HHE55608.1"/>
    <property type="molecule type" value="Genomic_DNA"/>
</dbReference>
<dbReference type="InterPro" id="IPR015943">
    <property type="entry name" value="WD40/YVTN_repeat-like_dom_sf"/>
</dbReference>
<feature type="chain" id="PRO_5031464833" evidence="1">
    <location>
        <begin position="21"/>
        <end position="518"/>
    </location>
</feature>
<accession>A0A7V5H6W7</accession>
<protein>
    <submittedName>
        <fullName evidence="2">Uncharacterized protein</fullName>
    </submittedName>
</protein>
<dbReference type="AlphaFoldDB" id="A0A7V5H6W7"/>
<keyword evidence="1" id="KW-0732">Signal</keyword>
<sequence length="518" mass="60658">MKKHFMFLCFFLFLVTTVSAQVVQTMYFDRFTHYDLDDWITYAPGTDITAVEIGEDYVYFGTRFGGILRYHLYENYWDFPFTTSSGLRSNAILKLSYDENNRKLYAQTSKGVDVFDFGFNYWQPFNGTMPPQRQPLNIEVTEFKKDKRSNQFPPYYRPSFSELPDFFTGREYLFRPPNEIVDSYNRIFHIKGEMIADKFNRLWVATDGLGPAVASLTDNTLKIMPQSLPNIYPHDLIFDGDDIWIGGQSNGYIPSGICLWRGNPDSWYYFEAGLIRGIYDHNIHAITSAKRYIFFGSQQGLIRYDKKKKRWETFTRQQRLLSEKINDLYIYKNTLFIATDRGFNWMDLGYDEINRSKNRKLNNIPVTRIAATDSSLLFATPYGIYQYFPEKDSLALLKTGSSVMDVQIGAVGVHHDSLWFAGQNGVAYFDPLHKSWQSFTQIRFKFYDIAFTPGNVWFATSEGLLKYVIKQNYWYLYTTQDGLAHNTVYRIDVDDVDLWLSTQSGITIFRWYRPGRVE</sequence>
<organism evidence="2">
    <name type="scientific">Caldithrix abyssi</name>
    <dbReference type="NCBI Taxonomy" id="187145"/>
    <lineage>
        <taxon>Bacteria</taxon>
        <taxon>Pseudomonadati</taxon>
        <taxon>Calditrichota</taxon>
        <taxon>Calditrichia</taxon>
        <taxon>Calditrichales</taxon>
        <taxon>Calditrichaceae</taxon>
        <taxon>Caldithrix</taxon>
    </lineage>
</organism>
<gene>
    <name evidence="2" type="ORF">ENL21_07485</name>
</gene>
<proteinExistence type="predicted"/>
<name>A0A7V5H6W7_CALAY</name>
<dbReference type="Gene3D" id="2.130.10.10">
    <property type="entry name" value="YVTN repeat-like/Quinoprotein amine dehydrogenase"/>
    <property type="match status" value="3"/>
</dbReference>
<dbReference type="Proteomes" id="UP000886111">
    <property type="component" value="Unassembled WGS sequence"/>
</dbReference>
<reference evidence="2" key="1">
    <citation type="journal article" date="2020" name="mSystems">
        <title>Genome- and Community-Level Interaction Insights into Carbon Utilization and Element Cycling Functions of Hydrothermarchaeota in Hydrothermal Sediment.</title>
        <authorList>
            <person name="Zhou Z."/>
            <person name="Liu Y."/>
            <person name="Xu W."/>
            <person name="Pan J."/>
            <person name="Luo Z.H."/>
            <person name="Li M."/>
        </authorList>
    </citation>
    <scope>NUCLEOTIDE SEQUENCE [LARGE SCALE GENOMIC DNA]</scope>
    <source>
        <strain evidence="2">HyVt-76</strain>
    </source>
</reference>